<feature type="region of interest" description="Disordered" evidence="1">
    <location>
        <begin position="1"/>
        <end position="32"/>
    </location>
</feature>
<dbReference type="InterPro" id="IPR052703">
    <property type="entry name" value="Aromatic_CoA_ox/epox"/>
</dbReference>
<dbReference type="InterPro" id="IPR011882">
    <property type="entry name" value="PaaC"/>
</dbReference>
<gene>
    <name evidence="2" type="primary">paaC</name>
    <name evidence="2" type="ORF">KTQ36_05345</name>
</gene>
<dbReference type="InterPro" id="IPR007814">
    <property type="entry name" value="PaaA_PaaC"/>
</dbReference>
<evidence type="ECO:0000313" key="2">
    <source>
        <dbReference type="EMBL" id="MBW0144718.1"/>
    </source>
</evidence>
<evidence type="ECO:0000313" key="3">
    <source>
        <dbReference type="Proteomes" id="UP000698028"/>
    </source>
</evidence>
<dbReference type="EC" id="1.14.13.149" evidence="2"/>
<dbReference type="PANTHER" id="PTHR30458:SF0">
    <property type="entry name" value="1,2-PHENYLACETYL-COA EPOXIDASE, SUBUNIT C"/>
    <property type="match status" value="1"/>
</dbReference>
<feature type="compositionally biased region" description="Polar residues" evidence="1">
    <location>
        <begin position="20"/>
        <end position="32"/>
    </location>
</feature>
<dbReference type="RefSeq" id="WP_218632683.1">
    <property type="nucleotide sequence ID" value="NZ_JAHVAH010000001.1"/>
</dbReference>
<evidence type="ECO:0000256" key="1">
    <source>
        <dbReference type="SAM" id="MobiDB-lite"/>
    </source>
</evidence>
<dbReference type="Pfam" id="PF05138">
    <property type="entry name" value="PaaA_PaaC"/>
    <property type="match status" value="1"/>
</dbReference>
<dbReference type="PANTHER" id="PTHR30458">
    <property type="entry name" value="PHENYLACETIC ACID DEGRADATION PROTEIN PAA"/>
    <property type="match status" value="1"/>
</dbReference>
<dbReference type="EMBL" id="JAHVAH010000001">
    <property type="protein sequence ID" value="MBW0144718.1"/>
    <property type="molecule type" value="Genomic_DNA"/>
</dbReference>
<dbReference type="Proteomes" id="UP000698028">
    <property type="component" value="Unassembled WGS sequence"/>
</dbReference>
<proteinExistence type="predicted"/>
<keyword evidence="2" id="KW-0560">Oxidoreductase</keyword>
<sequence length="283" mass="31436">MPSLPTISPEEEAKAEAEDGQTTGSFDAPTTGSRDAETIAYYLMLGDDALILGQRLSEWCGHAPSVEVDLSLANMGLDLIGQATNYLNGAAGAMDGDKDADALAFKRDVLDFRNCLMVEQPNGDFAQTMARQFLFSTWQHMLLQRLTQSKDGHLAAIAAKSVKEVAYHRELATDWVVRLGDGTEESTRRMTEGLDWNWRFIPELFDVDETLQKVINQGIAVDPREFEDEYRSALAEALAQAKLAVPDDQRPILGGRKGHHSEHLGHLLAVMQYLPRTYPDAEW</sequence>
<organism evidence="2 3">
    <name type="scientific">Sphingomicrobium clamense</name>
    <dbReference type="NCBI Taxonomy" id="2851013"/>
    <lineage>
        <taxon>Bacteria</taxon>
        <taxon>Pseudomonadati</taxon>
        <taxon>Pseudomonadota</taxon>
        <taxon>Alphaproteobacteria</taxon>
        <taxon>Sphingomonadales</taxon>
        <taxon>Sphingomonadaceae</taxon>
        <taxon>Sphingomicrobium</taxon>
    </lineage>
</organism>
<dbReference type="NCBIfam" id="TIGR02158">
    <property type="entry name" value="PA_CoA_Oxy3"/>
    <property type="match status" value="1"/>
</dbReference>
<protein>
    <submittedName>
        <fullName evidence="2">Phenylacetate-CoA oxygenase subunit PaaC</fullName>
        <ecNumber evidence="2">1.14.13.149</ecNumber>
    </submittedName>
</protein>
<name>A0ABS6V584_9SPHN</name>
<accession>A0ABS6V584</accession>
<dbReference type="GO" id="GO:0097266">
    <property type="term" value="F:phenylacetyl-CoA 1,2-epoxidase activity"/>
    <property type="evidence" value="ECO:0007669"/>
    <property type="project" value="UniProtKB-EC"/>
</dbReference>
<keyword evidence="3" id="KW-1185">Reference proteome</keyword>
<dbReference type="PIRSF" id="PIRSF037834">
    <property type="entry name" value="PA_CoA_Oase3"/>
    <property type="match status" value="1"/>
</dbReference>
<comment type="caution">
    <text evidence="2">The sequence shown here is derived from an EMBL/GenBank/DDBJ whole genome shotgun (WGS) entry which is preliminary data.</text>
</comment>
<reference evidence="2 3" key="1">
    <citation type="submission" date="2021-07" db="EMBL/GenBank/DDBJ databases">
        <title>The draft genome sequence of Sphingomicrobium sp. B8.</title>
        <authorList>
            <person name="Mu L."/>
        </authorList>
    </citation>
    <scope>NUCLEOTIDE SEQUENCE [LARGE SCALE GENOMIC DNA]</scope>
    <source>
        <strain evidence="2 3">B8</strain>
    </source>
</reference>